<evidence type="ECO:0000256" key="1">
    <source>
        <dbReference type="ARBA" id="ARBA00004651"/>
    </source>
</evidence>
<feature type="transmembrane region" description="Helical" evidence="7">
    <location>
        <begin position="207"/>
        <end position="229"/>
    </location>
</feature>
<sequence length="459" mass="52249">MAAAERSDVSRKSGGAWCQRIDGLELQLRARRDGRQAVVDANGFQATQYTILDGLCVLCSVGSFLFDTGSDIWVAYRHYNDGSYWYFGLTVAFILVPATIMMCFSFRWYLLDLKQHGKHPSKLQWCVRTAFHLLQLGQVVRYVDALIYGLKSARSKSEQREFYRRSAEEDVDASMLRLFECFMEATPQLILQICILARDYPHQEEDFWTMVAQNVSIVTSLVSVAWSLASYNKSLRLVIEDKANMRWRGAAVYFLWRLLVLVPRVLALGLFASIFPLYMFLVCGLRWLLMSVWIISMKTQFYENRVEELVYNFVLGVVFIFCYLNPVDTPTRFRLAVFYVGTFVENSVLLGVFCAYSPPGLWYKLPAVLGGSLCFLLGITFMVIYYLLLHPTGNIPLVLRRNQCVPAPRSQIREEIALKAKVLESDGGSHLESLTTQDLPCDDCSCSCGEADSVRDSQG</sequence>
<evidence type="ECO:0000313" key="9">
    <source>
        <dbReference type="Proteomes" id="UP000821853"/>
    </source>
</evidence>
<keyword evidence="5 7" id="KW-1133">Transmembrane helix</keyword>
<dbReference type="PANTHER" id="PTHR16024">
    <property type="entry name" value="XK-RELATED PROTEIN"/>
    <property type="match status" value="1"/>
</dbReference>
<keyword evidence="6 7" id="KW-0472">Membrane</keyword>
<dbReference type="OMA" id="NIWPHEA"/>
<dbReference type="EMBL" id="JABSTR010000002">
    <property type="protein sequence ID" value="KAH9363872.1"/>
    <property type="molecule type" value="Genomic_DNA"/>
</dbReference>
<dbReference type="GO" id="GO:0005886">
    <property type="term" value="C:plasma membrane"/>
    <property type="evidence" value="ECO:0007669"/>
    <property type="project" value="UniProtKB-SubCell"/>
</dbReference>
<evidence type="ECO:0000313" key="8">
    <source>
        <dbReference type="EMBL" id="KAH9363872.1"/>
    </source>
</evidence>
<comment type="similarity">
    <text evidence="2 7">Belongs to the XK family.</text>
</comment>
<dbReference type="VEuPathDB" id="VectorBase:HLOH_062253"/>
<dbReference type="PANTHER" id="PTHR16024:SF6">
    <property type="entry name" value="XK-RELATED PROTEIN"/>
    <property type="match status" value="1"/>
</dbReference>
<name>A0A9J6FN62_HAELO</name>
<dbReference type="Pfam" id="PF09815">
    <property type="entry name" value="XK-related"/>
    <property type="match status" value="1"/>
</dbReference>
<evidence type="ECO:0000256" key="3">
    <source>
        <dbReference type="ARBA" id="ARBA00022475"/>
    </source>
</evidence>
<feature type="transmembrane region" description="Helical" evidence="7">
    <location>
        <begin position="84"/>
        <end position="110"/>
    </location>
</feature>
<evidence type="ECO:0000256" key="5">
    <source>
        <dbReference type="ARBA" id="ARBA00022989"/>
    </source>
</evidence>
<keyword evidence="3" id="KW-1003">Cell membrane</keyword>
<proteinExistence type="inferred from homology"/>
<keyword evidence="4 7" id="KW-0812">Transmembrane</keyword>
<feature type="transmembrane region" description="Helical" evidence="7">
    <location>
        <begin position="277"/>
        <end position="297"/>
    </location>
</feature>
<dbReference type="OrthoDB" id="6136301at2759"/>
<evidence type="ECO:0000256" key="6">
    <source>
        <dbReference type="ARBA" id="ARBA00023136"/>
    </source>
</evidence>
<keyword evidence="9" id="KW-1185">Reference proteome</keyword>
<dbReference type="InterPro" id="IPR018629">
    <property type="entry name" value="XK-rel"/>
</dbReference>
<protein>
    <recommendedName>
        <fullName evidence="7">XK-related protein</fullName>
    </recommendedName>
</protein>
<dbReference type="Proteomes" id="UP000821853">
    <property type="component" value="Chromosome 10"/>
</dbReference>
<organism evidence="8 9">
    <name type="scientific">Haemaphysalis longicornis</name>
    <name type="common">Bush tick</name>
    <dbReference type="NCBI Taxonomy" id="44386"/>
    <lineage>
        <taxon>Eukaryota</taxon>
        <taxon>Metazoa</taxon>
        <taxon>Ecdysozoa</taxon>
        <taxon>Arthropoda</taxon>
        <taxon>Chelicerata</taxon>
        <taxon>Arachnida</taxon>
        <taxon>Acari</taxon>
        <taxon>Parasitiformes</taxon>
        <taxon>Ixodida</taxon>
        <taxon>Ixodoidea</taxon>
        <taxon>Ixodidae</taxon>
        <taxon>Haemaphysalinae</taxon>
        <taxon>Haemaphysalis</taxon>
    </lineage>
</organism>
<feature type="transmembrane region" description="Helical" evidence="7">
    <location>
        <begin position="368"/>
        <end position="388"/>
    </location>
</feature>
<dbReference type="GO" id="GO:0043652">
    <property type="term" value="P:engulfment of apoptotic cell"/>
    <property type="evidence" value="ECO:0007669"/>
    <property type="project" value="TreeGrafter"/>
</dbReference>
<dbReference type="GO" id="GO:0070782">
    <property type="term" value="P:phosphatidylserine exposure on apoptotic cell surface"/>
    <property type="evidence" value="ECO:0007669"/>
    <property type="project" value="TreeGrafter"/>
</dbReference>
<feature type="transmembrane region" description="Helical" evidence="7">
    <location>
        <begin position="309"/>
        <end position="327"/>
    </location>
</feature>
<reference evidence="8 9" key="1">
    <citation type="journal article" date="2020" name="Cell">
        <title>Large-Scale Comparative Analyses of Tick Genomes Elucidate Their Genetic Diversity and Vector Capacities.</title>
        <authorList>
            <consortium name="Tick Genome and Microbiome Consortium (TIGMIC)"/>
            <person name="Jia N."/>
            <person name="Wang J."/>
            <person name="Shi W."/>
            <person name="Du L."/>
            <person name="Sun Y."/>
            <person name="Zhan W."/>
            <person name="Jiang J.F."/>
            <person name="Wang Q."/>
            <person name="Zhang B."/>
            <person name="Ji P."/>
            <person name="Bell-Sakyi L."/>
            <person name="Cui X.M."/>
            <person name="Yuan T.T."/>
            <person name="Jiang B.G."/>
            <person name="Yang W.F."/>
            <person name="Lam T.T."/>
            <person name="Chang Q.C."/>
            <person name="Ding S.J."/>
            <person name="Wang X.J."/>
            <person name="Zhu J.G."/>
            <person name="Ruan X.D."/>
            <person name="Zhao L."/>
            <person name="Wei J.T."/>
            <person name="Ye R.Z."/>
            <person name="Que T.C."/>
            <person name="Du C.H."/>
            <person name="Zhou Y.H."/>
            <person name="Cheng J.X."/>
            <person name="Dai P.F."/>
            <person name="Guo W.B."/>
            <person name="Han X.H."/>
            <person name="Huang E.J."/>
            <person name="Li L.F."/>
            <person name="Wei W."/>
            <person name="Gao Y.C."/>
            <person name="Liu J.Z."/>
            <person name="Shao H.Z."/>
            <person name="Wang X."/>
            <person name="Wang C.C."/>
            <person name="Yang T.C."/>
            <person name="Huo Q.B."/>
            <person name="Li W."/>
            <person name="Chen H.Y."/>
            <person name="Chen S.E."/>
            <person name="Zhou L.G."/>
            <person name="Ni X.B."/>
            <person name="Tian J.H."/>
            <person name="Sheng Y."/>
            <person name="Liu T."/>
            <person name="Pan Y.S."/>
            <person name="Xia L.Y."/>
            <person name="Li J."/>
            <person name="Zhao F."/>
            <person name="Cao W.C."/>
        </authorList>
    </citation>
    <scope>NUCLEOTIDE SEQUENCE [LARGE SCALE GENOMIC DNA]</scope>
    <source>
        <strain evidence="8">HaeL-2018</strain>
    </source>
</reference>
<feature type="transmembrane region" description="Helical" evidence="7">
    <location>
        <begin position="250"/>
        <end position="271"/>
    </location>
</feature>
<evidence type="ECO:0000256" key="2">
    <source>
        <dbReference type="ARBA" id="ARBA00008789"/>
    </source>
</evidence>
<accession>A0A9J6FN62</accession>
<comment type="caution">
    <text evidence="8">The sequence shown here is derived from an EMBL/GenBank/DDBJ whole genome shotgun (WGS) entry which is preliminary data.</text>
</comment>
<evidence type="ECO:0000256" key="7">
    <source>
        <dbReference type="RuleBase" id="RU910716"/>
    </source>
</evidence>
<dbReference type="GO" id="GO:1902742">
    <property type="term" value="P:apoptotic process involved in development"/>
    <property type="evidence" value="ECO:0007669"/>
    <property type="project" value="TreeGrafter"/>
</dbReference>
<comment type="subcellular location">
    <subcellularLocation>
        <location evidence="1">Cell membrane</location>
        <topology evidence="1">Multi-pass membrane protein</topology>
    </subcellularLocation>
    <subcellularLocation>
        <location evidence="7">Membrane</location>
        <topology evidence="7">Multi-pass membrane protein</topology>
    </subcellularLocation>
</comment>
<evidence type="ECO:0000256" key="4">
    <source>
        <dbReference type="ARBA" id="ARBA00022692"/>
    </source>
</evidence>
<dbReference type="InterPro" id="IPR050895">
    <property type="entry name" value="XK-related_scramblase"/>
</dbReference>
<feature type="transmembrane region" description="Helical" evidence="7">
    <location>
        <begin position="333"/>
        <end position="356"/>
    </location>
</feature>
<dbReference type="AlphaFoldDB" id="A0A9J6FN62"/>
<gene>
    <name evidence="8" type="ORF">HPB48_007800</name>
</gene>